<evidence type="ECO:0000256" key="10">
    <source>
        <dbReference type="ARBA" id="ARBA00047899"/>
    </source>
</evidence>
<protein>
    <recommendedName>
        <fullName evidence="1">non-specific serine/threonine protein kinase</fullName>
        <ecNumber evidence="1">2.7.11.1</ecNumber>
    </recommendedName>
</protein>
<keyword evidence="14" id="KW-1185">Reference proteome</keyword>
<dbReference type="PIRSF" id="PIRSF000654">
    <property type="entry name" value="Integrin-linked_kinase"/>
    <property type="match status" value="1"/>
</dbReference>
<evidence type="ECO:0000256" key="3">
    <source>
        <dbReference type="ARBA" id="ARBA00022679"/>
    </source>
</evidence>
<evidence type="ECO:0000256" key="6">
    <source>
        <dbReference type="ARBA" id="ARBA00022777"/>
    </source>
</evidence>
<dbReference type="GO" id="GO:0004674">
    <property type="term" value="F:protein serine/threonine kinase activity"/>
    <property type="evidence" value="ECO:0000318"/>
    <property type="project" value="GO_Central"/>
</dbReference>
<dbReference type="PANTHER" id="PTHR27002">
    <property type="entry name" value="RECEPTOR-LIKE SERINE/THREONINE-PROTEIN KINASE SD1-8"/>
    <property type="match status" value="1"/>
</dbReference>
<evidence type="ECO:0000259" key="12">
    <source>
        <dbReference type="PROSITE" id="PS50011"/>
    </source>
</evidence>
<dbReference type="GO" id="GO:0007165">
    <property type="term" value="P:signal transduction"/>
    <property type="evidence" value="ECO:0000318"/>
    <property type="project" value="GO_Central"/>
</dbReference>
<keyword evidence="4" id="KW-0732">Signal</keyword>
<dbReference type="InParanoid" id="F6I7L1"/>
<evidence type="ECO:0000313" key="14">
    <source>
        <dbReference type="Proteomes" id="UP000009183"/>
    </source>
</evidence>
<dbReference type="SMART" id="SM00220">
    <property type="entry name" value="S_TKc"/>
    <property type="match status" value="1"/>
</dbReference>
<keyword evidence="5" id="KW-0547">Nucleotide-binding</keyword>
<keyword evidence="8" id="KW-1015">Disulfide bond</keyword>
<dbReference type="GO" id="GO:0005524">
    <property type="term" value="F:ATP binding"/>
    <property type="evidence" value="ECO:0007669"/>
    <property type="project" value="UniProtKB-KW"/>
</dbReference>
<dbReference type="GO" id="GO:0006955">
    <property type="term" value="P:immune response"/>
    <property type="evidence" value="ECO:0000318"/>
    <property type="project" value="GO_Central"/>
</dbReference>
<dbReference type="PROSITE" id="PS00108">
    <property type="entry name" value="PROTEIN_KINASE_ST"/>
    <property type="match status" value="1"/>
</dbReference>
<dbReference type="PaxDb" id="29760-VIT_00s0762g00010.t01"/>
<dbReference type="AlphaFoldDB" id="F6I7L1"/>
<comment type="catalytic activity">
    <reaction evidence="11">
        <text>L-seryl-[protein] + ATP = O-phospho-L-seryl-[protein] + ADP + H(+)</text>
        <dbReference type="Rhea" id="RHEA:17989"/>
        <dbReference type="Rhea" id="RHEA-COMP:9863"/>
        <dbReference type="Rhea" id="RHEA-COMP:11604"/>
        <dbReference type="ChEBI" id="CHEBI:15378"/>
        <dbReference type="ChEBI" id="CHEBI:29999"/>
        <dbReference type="ChEBI" id="CHEBI:30616"/>
        <dbReference type="ChEBI" id="CHEBI:83421"/>
        <dbReference type="ChEBI" id="CHEBI:456216"/>
        <dbReference type="EC" id="2.7.11.1"/>
    </reaction>
</comment>
<dbReference type="Pfam" id="PF07714">
    <property type="entry name" value="PK_Tyr_Ser-Thr"/>
    <property type="match status" value="1"/>
</dbReference>
<evidence type="ECO:0000256" key="4">
    <source>
        <dbReference type="ARBA" id="ARBA00022729"/>
    </source>
</evidence>
<dbReference type="SUPFAM" id="SSF56112">
    <property type="entry name" value="Protein kinase-like (PK-like)"/>
    <property type="match status" value="1"/>
</dbReference>
<proteinExistence type="predicted"/>
<dbReference type="Gene3D" id="3.30.200.20">
    <property type="entry name" value="Phosphorylase Kinase, domain 1"/>
    <property type="match status" value="1"/>
</dbReference>
<evidence type="ECO:0000256" key="5">
    <source>
        <dbReference type="ARBA" id="ARBA00022741"/>
    </source>
</evidence>
<evidence type="ECO:0000256" key="7">
    <source>
        <dbReference type="ARBA" id="ARBA00022840"/>
    </source>
</evidence>
<dbReference type="PANTHER" id="PTHR27002:SF1055">
    <property type="entry name" value="RECEPTOR-LIKE SERINE_THREONINE-PROTEIN KINASE"/>
    <property type="match status" value="1"/>
</dbReference>
<evidence type="ECO:0000256" key="11">
    <source>
        <dbReference type="ARBA" id="ARBA00048679"/>
    </source>
</evidence>
<keyword evidence="2" id="KW-0723">Serine/threonine-protein kinase</keyword>
<dbReference type="Proteomes" id="UP000009183">
    <property type="component" value="Unassembled WGS sequence, unordered"/>
</dbReference>
<keyword evidence="7" id="KW-0067">ATP-binding</keyword>
<reference evidence="14" key="1">
    <citation type="journal article" date="2007" name="Nature">
        <title>The grapevine genome sequence suggests ancestral hexaploidization in major angiosperm phyla.</title>
        <authorList>
            <consortium name="The French-Italian Public Consortium for Grapevine Genome Characterization."/>
            <person name="Jaillon O."/>
            <person name="Aury J.-M."/>
            <person name="Noel B."/>
            <person name="Policriti A."/>
            <person name="Clepet C."/>
            <person name="Casagrande A."/>
            <person name="Choisne N."/>
            <person name="Aubourg S."/>
            <person name="Vitulo N."/>
            <person name="Jubin C."/>
            <person name="Vezzi A."/>
            <person name="Legeai F."/>
            <person name="Hugueney P."/>
            <person name="Dasilva C."/>
            <person name="Horner D."/>
            <person name="Mica E."/>
            <person name="Jublot D."/>
            <person name="Poulain J."/>
            <person name="Bruyere C."/>
            <person name="Billault A."/>
            <person name="Segurens B."/>
            <person name="Gouyvenoux M."/>
            <person name="Ugarte E."/>
            <person name="Cattonaro F."/>
            <person name="Anthouard V."/>
            <person name="Vico V."/>
            <person name="Del Fabbro C."/>
            <person name="Alaux M."/>
            <person name="Di Gaspero G."/>
            <person name="Dumas V."/>
            <person name="Felice N."/>
            <person name="Paillard S."/>
            <person name="Juman I."/>
            <person name="Moroldo M."/>
            <person name="Scalabrin S."/>
            <person name="Canaguier A."/>
            <person name="Le Clainche I."/>
            <person name="Malacrida G."/>
            <person name="Durand E."/>
            <person name="Pesole G."/>
            <person name="Laucou V."/>
            <person name="Chatelet P."/>
            <person name="Merdinoglu D."/>
            <person name="Delledonne M."/>
            <person name="Pezzotti M."/>
            <person name="Lecharny A."/>
            <person name="Scarpelli C."/>
            <person name="Artiguenave F."/>
            <person name="Pe M.E."/>
            <person name="Valle G."/>
            <person name="Morgante M."/>
            <person name="Caboche M."/>
            <person name="Adam-Blondon A.-F."/>
            <person name="Weissenbach J."/>
            <person name="Quetier F."/>
            <person name="Wincker P."/>
        </authorList>
    </citation>
    <scope>NUCLEOTIDE SEQUENCE [LARGE SCALE GENOMIC DNA]</scope>
    <source>
        <strain evidence="14">cv. Pinot noir / PN40024</strain>
    </source>
</reference>
<gene>
    <name evidence="13" type="ORF">VIT_00s0762g00010</name>
</gene>
<evidence type="ECO:0000256" key="8">
    <source>
        <dbReference type="ARBA" id="ARBA00023157"/>
    </source>
</evidence>
<keyword evidence="3" id="KW-0808">Transferase</keyword>
<dbReference type="InterPro" id="IPR000719">
    <property type="entry name" value="Prot_kinase_dom"/>
</dbReference>
<comment type="catalytic activity">
    <reaction evidence="10">
        <text>L-threonyl-[protein] + ATP = O-phospho-L-threonyl-[protein] + ADP + H(+)</text>
        <dbReference type="Rhea" id="RHEA:46608"/>
        <dbReference type="Rhea" id="RHEA-COMP:11060"/>
        <dbReference type="Rhea" id="RHEA-COMP:11605"/>
        <dbReference type="ChEBI" id="CHEBI:15378"/>
        <dbReference type="ChEBI" id="CHEBI:30013"/>
        <dbReference type="ChEBI" id="CHEBI:30616"/>
        <dbReference type="ChEBI" id="CHEBI:61977"/>
        <dbReference type="ChEBI" id="CHEBI:456216"/>
        <dbReference type="EC" id="2.7.11.1"/>
    </reaction>
</comment>
<sequence>MNEVMVISKIQHRNLVRLLGCCIEGDEKLLIYEYMPNKSLDAFLFEFLDWRKRFSIIEGIGRGLLYLHRDSRLRIIHRDLKASNILLDEDLNAKISDFGMARIFGSNQDQANTMRVVGTYGYMSPEYAMGGQFSEKSDVFSFGVLLLEIAWTLWCEHNIKELIDETIAEEGFQEEISRCIHVGLLCVQESAKDRPSISTVVSMLSSEIAHLPPPKQPPFLEKQTAIDIESSQLRQNKYSSNQVTVTVIQGR</sequence>
<evidence type="ECO:0000256" key="1">
    <source>
        <dbReference type="ARBA" id="ARBA00012513"/>
    </source>
</evidence>
<dbReference type="FunFam" id="1.10.510.10:FF:000060">
    <property type="entry name" value="G-type lectin S-receptor-like serine/threonine-protein kinase"/>
    <property type="match status" value="1"/>
</dbReference>
<evidence type="ECO:0000256" key="2">
    <source>
        <dbReference type="ARBA" id="ARBA00022527"/>
    </source>
</evidence>
<dbReference type="GO" id="GO:0005886">
    <property type="term" value="C:plasma membrane"/>
    <property type="evidence" value="ECO:0000318"/>
    <property type="project" value="GO_Central"/>
</dbReference>
<name>F6I7L1_VITVI</name>
<dbReference type="InterPro" id="IPR008271">
    <property type="entry name" value="Ser/Thr_kinase_AS"/>
</dbReference>
<dbReference type="EMBL" id="FN596815">
    <property type="protein sequence ID" value="CCB62930.1"/>
    <property type="molecule type" value="Genomic_DNA"/>
</dbReference>
<evidence type="ECO:0000256" key="9">
    <source>
        <dbReference type="ARBA" id="ARBA00023180"/>
    </source>
</evidence>
<dbReference type="InterPro" id="IPR011009">
    <property type="entry name" value="Kinase-like_dom_sf"/>
</dbReference>
<dbReference type="Pfam" id="PF11883">
    <property type="entry name" value="DUF3403"/>
    <property type="match status" value="1"/>
</dbReference>
<evidence type="ECO:0000313" key="13">
    <source>
        <dbReference type="EMBL" id="CCB62930.1"/>
    </source>
</evidence>
<organism evidence="13 14">
    <name type="scientific">Vitis vinifera</name>
    <name type="common">Grape</name>
    <dbReference type="NCBI Taxonomy" id="29760"/>
    <lineage>
        <taxon>Eukaryota</taxon>
        <taxon>Viridiplantae</taxon>
        <taxon>Streptophyta</taxon>
        <taxon>Embryophyta</taxon>
        <taxon>Tracheophyta</taxon>
        <taxon>Spermatophyta</taxon>
        <taxon>Magnoliopsida</taxon>
        <taxon>eudicotyledons</taxon>
        <taxon>Gunneridae</taxon>
        <taxon>Pentapetalae</taxon>
        <taxon>rosids</taxon>
        <taxon>Vitales</taxon>
        <taxon>Vitaceae</taxon>
        <taxon>Viteae</taxon>
        <taxon>Vitis</taxon>
    </lineage>
</organism>
<dbReference type="HOGENOM" id="CLU_000288_21_3_1"/>
<dbReference type="InterPro" id="IPR021820">
    <property type="entry name" value="S-locus_recpt_kinase_C"/>
</dbReference>
<feature type="domain" description="Protein kinase" evidence="12">
    <location>
        <begin position="1"/>
        <end position="220"/>
    </location>
</feature>
<dbReference type="Gene3D" id="1.10.510.10">
    <property type="entry name" value="Transferase(Phosphotransferase) domain 1"/>
    <property type="match status" value="1"/>
</dbReference>
<dbReference type="EC" id="2.7.11.1" evidence="1"/>
<accession>F6I7L1</accession>
<dbReference type="eggNOG" id="ENOG502QSUU">
    <property type="taxonomic scope" value="Eukaryota"/>
</dbReference>
<dbReference type="InterPro" id="IPR001245">
    <property type="entry name" value="Ser-Thr/Tyr_kinase_cat_dom"/>
</dbReference>
<dbReference type="PROSITE" id="PS50011">
    <property type="entry name" value="PROTEIN_KINASE_DOM"/>
    <property type="match status" value="1"/>
</dbReference>
<keyword evidence="9" id="KW-0325">Glycoprotein</keyword>
<keyword evidence="6" id="KW-0418">Kinase</keyword>